<evidence type="ECO:0000256" key="3">
    <source>
        <dbReference type="ARBA" id="ARBA00022692"/>
    </source>
</evidence>
<dbReference type="GO" id="GO:0003682">
    <property type="term" value="F:chromatin binding"/>
    <property type="evidence" value="ECO:0007669"/>
    <property type="project" value="InterPro"/>
</dbReference>
<dbReference type="PANTHER" id="PTHR47808:SF2">
    <property type="entry name" value="LEM DOMAIN-CONTAINING PROTEIN 2"/>
    <property type="match status" value="1"/>
</dbReference>
<dbReference type="GO" id="GO:0005783">
    <property type="term" value="C:endoplasmic reticulum"/>
    <property type="evidence" value="ECO:0007669"/>
    <property type="project" value="TreeGrafter"/>
</dbReference>
<keyword evidence="3 8" id="KW-0812">Transmembrane</keyword>
<dbReference type="InterPro" id="IPR018996">
    <property type="entry name" value="Man1/Src1-like_C"/>
</dbReference>
<keyword evidence="6" id="KW-0539">Nucleus</keyword>
<proteinExistence type="predicted"/>
<dbReference type="InterPro" id="IPR044780">
    <property type="entry name" value="Heh2/Src1"/>
</dbReference>
<feature type="region of interest" description="Disordered" evidence="7">
    <location>
        <begin position="254"/>
        <end position="276"/>
    </location>
</feature>
<evidence type="ECO:0000259" key="9">
    <source>
        <dbReference type="Pfam" id="PF09402"/>
    </source>
</evidence>
<dbReference type="Gene3D" id="1.10.10.1180">
    <property type="entry name" value="MAN1, winged-helix domain"/>
    <property type="match status" value="1"/>
</dbReference>
<organism evidence="10 11">
    <name type="scientific">Puccinia coronata f. sp. avenae</name>
    <dbReference type="NCBI Taxonomy" id="200324"/>
    <lineage>
        <taxon>Eukaryota</taxon>
        <taxon>Fungi</taxon>
        <taxon>Dikarya</taxon>
        <taxon>Basidiomycota</taxon>
        <taxon>Pucciniomycotina</taxon>
        <taxon>Pucciniomycetes</taxon>
        <taxon>Pucciniales</taxon>
        <taxon>Pucciniaceae</taxon>
        <taxon>Puccinia</taxon>
    </lineage>
</organism>
<protein>
    <recommendedName>
        <fullName evidence="9">Man1/Src1-like C-terminal domain-containing protein</fullName>
    </recommendedName>
</protein>
<feature type="domain" description="Man1/Src1-like C-terminal" evidence="9">
    <location>
        <begin position="202"/>
        <end position="240"/>
    </location>
</feature>
<keyword evidence="4 8" id="KW-1133">Transmembrane helix</keyword>
<evidence type="ECO:0000256" key="5">
    <source>
        <dbReference type="ARBA" id="ARBA00023136"/>
    </source>
</evidence>
<evidence type="ECO:0000256" key="7">
    <source>
        <dbReference type="SAM" id="MobiDB-lite"/>
    </source>
</evidence>
<evidence type="ECO:0000313" key="11">
    <source>
        <dbReference type="Proteomes" id="UP000235392"/>
    </source>
</evidence>
<keyword evidence="5 8" id="KW-0472">Membrane</keyword>
<dbReference type="GO" id="GO:0005637">
    <property type="term" value="C:nuclear inner membrane"/>
    <property type="evidence" value="ECO:0007669"/>
    <property type="project" value="UniProtKB-SubCell"/>
</dbReference>
<dbReference type="EMBL" id="PGCI01000053">
    <property type="protein sequence ID" value="PLW44898.1"/>
    <property type="molecule type" value="Genomic_DNA"/>
</dbReference>
<dbReference type="AlphaFoldDB" id="A0A2N5V4H4"/>
<dbReference type="GO" id="GO:0071763">
    <property type="term" value="P:nuclear membrane organization"/>
    <property type="evidence" value="ECO:0007669"/>
    <property type="project" value="TreeGrafter"/>
</dbReference>
<evidence type="ECO:0000256" key="4">
    <source>
        <dbReference type="ARBA" id="ARBA00022989"/>
    </source>
</evidence>
<comment type="subcellular location">
    <subcellularLocation>
        <location evidence="1">Nucleus inner membrane</location>
    </subcellularLocation>
</comment>
<dbReference type="Pfam" id="PF09402">
    <property type="entry name" value="MSC"/>
    <property type="match status" value="2"/>
</dbReference>
<evidence type="ECO:0000256" key="6">
    <source>
        <dbReference type="ARBA" id="ARBA00023242"/>
    </source>
</evidence>
<evidence type="ECO:0000256" key="1">
    <source>
        <dbReference type="ARBA" id="ARBA00004540"/>
    </source>
</evidence>
<feature type="compositionally biased region" description="Polar residues" evidence="7">
    <location>
        <begin position="258"/>
        <end position="267"/>
    </location>
</feature>
<evidence type="ECO:0000313" key="10">
    <source>
        <dbReference type="EMBL" id="PLW44898.1"/>
    </source>
</evidence>
<dbReference type="InterPro" id="IPR041885">
    <property type="entry name" value="MAN1_winged_helix_dom"/>
</dbReference>
<comment type="caution">
    <text evidence="10">The sequence shown here is derived from an EMBL/GenBank/DDBJ whole genome shotgun (WGS) entry which is preliminary data.</text>
</comment>
<name>A0A2N5V4H4_9BASI</name>
<accession>A0A2N5V4H4</accession>
<evidence type="ECO:0000256" key="8">
    <source>
        <dbReference type="SAM" id="Phobius"/>
    </source>
</evidence>
<evidence type="ECO:0000256" key="2">
    <source>
        <dbReference type="ARBA" id="ARBA00022553"/>
    </source>
</evidence>
<reference evidence="10 11" key="1">
    <citation type="submission" date="2017-11" db="EMBL/GenBank/DDBJ databases">
        <title>De novo assembly and phasing of dikaryotic genomes from two isolates of Puccinia coronata f. sp. avenae, the causal agent of oat crown rust.</title>
        <authorList>
            <person name="Miller M.E."/>
            <person name="Zhang Y."/>
            <person name="Omidvar V."/>
            <person name="Sperschneider J."/>
            <person name="Schwessinger B."/>
            <person name="Raley C."/>
            <person name="Palmer J.M."/>
            <person name="Garnica D."/>
            <person name="Upadhyaya N."/>
            <person name="Rathjen J."/>
            <person name="Taylor J.M."/>
            <person name="Park R.F."/>
            <person name="Dodds P.N."/>
            <person name="Hirsch C.D."/>
            <person name="Kianian S.F."/>
            <person name="Figueroa M."/>
        </authorList>
    </citation>
    <scope>NUCLEOTIDE SEQUENCE [LARGE SCALE GENOMIC DNA]</scope>
    <source>
        <strain evidence="10">12SD80</strain>
    </source>
</reference>
<dbReference type="PANTHER" id="PTHR47808">
    <property type="entry name" value="INNER NUCLEAR MEMBRANE PROTEIN HEH2-RELATED"/>
    <property type="match status" value="1"/>
</dbReference>
<feature type="transmembrane region" description="Helical" evidence="8">
    <location>
        <begin position="140"/>
        <end position="157"/>
    </location>
</feature>
<keyword evidence="2" id="KW-0597">Phosphoprotein</keyword>
<gene>
    <name evidence="10" type="ORF">PCASD_09117</name>
</gene>
<sequence length="276" mass="30697">MLMGPKCLPDTAKLVKIVERANQLNHLLKKQRGKVLCSMGMRAADEQQLRAVKINVYGLSESHVKDVMISKSTHTDEENQKVLSSSWSDEEIVELAIKDLERTGKVVRGEGYLATRDFKQMEMGLQCRVKLRVLKTIQKFKLVLMSAALLLAGWLYIRLTFARLGQEKQKVRELVELALTKLRDEAIVDAPHQPGAVTGPAHARKLWKKVEKIVEGNSNVRTKVSKICGKSIKVWEWIGNYKANLGLAHLASTGAPGSGSQPFNNSPDAHLPLPSS</sequence>
<dbReference type="Proteomes" id="UP000235392">
    <property type="component" value="Unassembled WGS sequence"/>
</dbReference>
<feature type="domain" description="Man1/Src1-like C-terminal" evidence="9">
    <location>
        <begin position="5"/>
        <end position="188"/>
    </location>
</feature>
<dbReference type="GO" id="GO:0034399">
    <property type="term" value="C:nuclear periphery"/>
    <property type="evidence" value="ECO:0007669"/>
    <property type="project" value="TreeGrafter"/>
</dbReference>